<dbReference type="GO" id="GO:0055085">
    <property type="term" value="P:transmembrane transport"/>
    <property type="evidence" value="ECO:0007669"/>
    <property type="project" value="InterPro"/>
</dbReference>
<feature type="transmembrane region" description="Helical" evidence="8">
    <location>
        <begin position="36"/>
        <end position="56"/>
    </location>
</feature>
<evidence type="ECO:0008006" key="11">
    <source>
        <dbReference type="Google" id="ProtNLM"/>
    </source>
</evidence>
<evidence type="ECO:0000256" key="4">
    <source>
        <dbReference type="ARBA" id="ARBA00022475"/>
    </source>
</evidence>
<keyword evidence="10" id="KW-1185">Reference proteome</keyword>
<dbReference type="InParanoid" id="Q0F1G5"/>
<comment type="similarity">
    <text evidence="2">Belongs to the auxin efflux carrier (TC 2.A.69) family.</text>
</comment>
<dbReference type="AlphaFoldDB" id="Q0F1G5"/>
<dbReference type="RefSeq" id="WP_009849689.1">
    <property type="nucleotide sequence ID" value="NZ_DS022294.1"/>
</dbReference>
<dbReference type="HOGENOM" id="CLU_056175_5_2_0"/>
<feature type="transmembrane region" description="Helical" evidence="8">
    <location>
        <begin position="98"/>
        <end position="116"/>
    </location>
</feature>
<feature type="transmembrane region" description="Helical" evidence="8">
    <location>
        <begin position="200"/>
        <end position="222"/>
    </location>
</feature>
<dbReference type="Gene3D" id="1.20.1530.20">
    <property type="match status" value="2"/>
</dbReference>
<name>Q0F1G5_9PROT</name>
<evidence type="ECO:0000256" key="3">
    <source>
        <dbReference type="ARBA" id="ARBA00022448"/>
    </source>
</evidence>
<evidence type="ECO:0000256" key="6">
    <source>
        <dbReference type="ARBA" id="ARBA00022989"/>
    </source>
</evidence>
<dbReference type="FunCoup" id="Q0F1G5">
    <property type="interactions" value="144"/>
</dbReference>
<dbReference type="eggNOG" id="COG0679">
    <property type="taxonomic scope" value="Bacteria"/>
</dbReference>
<dbReference type="PANTHER" id="PTHR36838:SF3">
    <property type="entry name" value="TRANSPORTER AUXIN EFFLUX CARRIER EC FAMILY"/>
    <property type="match status" value="1"/>
</dbReference>
<keyword evidence="5 8" id="KW-0812">Transmembrane</keyword>
<accession>Q0F1G5</accession>
<dbReference type="PANTHER" id="PTHR36838">
    <property type="entry name" value="AUXIN EFFLUX CARRIER FAMILY PROTEIN"/>
    <property type="match status" value="1"/>
</dbReference>
<dbReference type="GO" id="GO:0005886">
    <property type="term" value="C:plasma membrane"/>
    <property type="evidence" value="ECO:0007669"/>
    <property type="project" value="UniProtKB-SubCell"/>
</dbReference>
<feature type="transmembrane region" description="Helical" evidence="8">
    <location>
        <begin position="136"/>
        <end position="155"/>
    </location>
</feature>
<evidence type="ECO:0000313" key="10">
    <source>
        <dbReference type="Proteomes" id="UP000005297"/>
    </source>
</evidence>
<comment type="subcellular location">
    <subcellularLocation>
        <location evidence="1">Cell membrane</location>
        <topology evidence="1">Multi-pass membrane protein</topology>
    </subcellularLocation>
</comment>
<keyword evidence="3" id="KW-0813">Transport</keyword>
<dbReference type="Pfam" id="PF03547">
    <property type="entry name" value="Mem_trans"/>
    <property type="match status" value="1"/>
</dbReference>
<feature type="transmembrane region" description="Helical" evidence="8">
    <location>
        <begin position="229"/>
        <end position="247"/>
    </location>
</feature>
<keyword evidence="6 8" id="KW-1133">Transmembrane helix</keyword>
<keyword evidence="7 8" id="KW-0472">Membrane</keyword>
<proteinExistence type="inferred from homology"/>
<gene>
    <name evidence="9" type="ORF">SPV1_10856</name>
</gene>
<dbReference type="OrthoDB" id="5499071at2"/>
<evidence type="ECO:0000256" key="8">
    <source>
        <dbReference type="SAM" id="Phobius"/>
    </source>
</evidence>
<protein>
    <recommendedName>
        <fullName evidence="11">Auxin Efflux Carrier</fullName>
    </recommendedName>
</protein>
<evidence type="ECO:0000313" key="9">
    <source>
        <dbReference type="EMBL" id="EAU55226.1"/>
    </source>
</evidence>
<evidence type="ECO:0000256" key="5">
    <source>
        <dbReference type="ARBA" id="ARBA00022692"/>
    </source>
</evidence>
<keyword evidence="4" id="KW-1003">Cell membrane</keyword>
<dbReference type="EMBL" id="AATS01000003">
    <property type="protein sequence ID" value="EAU55226.1"/>
    <property type="molecule type" value="Genomic_DNA"/>
</dbReference>
<feature type="transmembrane region" description="Helical" evidence="8">
    <location>
        <begin position="6"/>
        <end position="24"/>
    </location>
</feature>
<reference evidence="9 10" key="1">
    <citation type="submission" date="2006-09" db="EMBL/GenBank/DDBJ databases">
        <authorList>
            <person name="Emerson D."/>
            <person name="Ferriera S."/>
            <person name="Johnson J."/>
            <person name="Kravitz S."/>
            <person name="Halpern A."/>
            <person name="Remington K."/>
            <person name="Beeson K."/>
            <person name="Tran B."/>
            <person name="Rogers Y.-H."/>
            <person name="Friedman R."/>
            <person name="Venter J.C."/>
        </authorList>
    </citation>
    <scope>NUCLEOTIDE SEQUENCE [LARGE SCALE GENOMIC DNA]</scope>
    <source>
        <strain evidence="9 10">PV-1</strain>
    </source>
</reference>
<dbReference type="InterPro" id="IPR038770">
    <property type="entry name" value="Na+/solute_symporter_sf"/>
</dbReference>
<comment type="caution">
    <text evidence="9">The sequence shown here is derived from an EMBL/GenBank/DDBJ whole genome shotgun (WGS) entry which is preliminary data.</text>
</comment>
<feature type="transmembrane region" description="Helical" evidence="8">
    <location>
        <begin position="68"/>
        <end position="91"/>
    </location>
</feature>
<feature type="transmembrane region" description="Helical" evidence="8">
    <location>
        <begin position="297"/>
        <end position="317"/>
    </location>
</feature>
<sequence>MDAIHHLVNSILVIAFIYALALLLREKGILTEDDSLVLARIVTDLCLPAIIFVSLAKQSIRLDQVAPALVMLGVELACVALAWAISALLKFNKAQQGAIVFCSAFGSSTFLGYSIIMQMFPHTSQALGEAVLISEIGVGYPIFILGPMLAAYFGSGESEAKLQWKSSLVFFRSPVFFALLTGLLWGHFQLPGQENVFLAPLFQLGHVLASALTPLAILSVGLMFRLPHLGKVIIVPLTIVILLKLIIKPMLAGALSTGFGFPELWKEVLVLLAAMPPAVLGAVFLRRYGGDAALASALLLAASLVSGVTLVSVFWILA</sequence>
<evidence type="ECO:0000256" key="1">
    <source>
        <dbReference type="ARBA" id="ARBA00004651"/>
    </source>
</evidence>
<feature type="transmembrane region" description="Helical" evidence="8">
    <location>
        <begin position="167"/>
        <end position="188"/>
    </location>
</feature>
<organism evidence="9 10">
    <name type="scientific">Mariprofundus ferrooxydans PV-1</name>
    <dbReference type="NCBI Taxonomy" id="314345"/>
    <lineage>
        <taxon>Bacteria</taxon>
        <taxon>Pseudomonadati</taxon>
        <taxon>Pseudomonadota</taxon>
        <taxon>Candidatius Mariprofundia</taxon>
        <taxon>Mariprofundales</taxon>
        <taxon>Mariprofundaceae</taxon>
        <taxon>Mariprofundus</taxon>
    </lineage>
</organism>
<dbReference type="Proteomes" id="UP000005297">
    <property type="component" value="Unassembled WGS sequence"/>
</dbReference>
<dbReference type="InterPro" id="IPR004776">
    <property type="entry name" value="Mem_transp_PIN-like"/>
</dbReference>
<feature type="transmembrane region" description="Helical" evidence="8">
    <location>
        <begin position="267"/>
        <end position="285"/>
    </location>
</feature>
<evidence type="ECO:0000256" key="7">
    <source>
        <dbReference type="ARBA" id="ARBA00023136"/>
    </source>
</evidence>
<evidence type="ECO:0000256" key="2">
    <source>
        <dbReference type="ARBA" id="ARBA00010145"/>
    </source>
</evidence>